<gene>
    <name evidence="2" type="ORF">HUJ06_022633</name>
</gene>
<protein>
    <submittedName>
        <fullName evidence="2">Uncharacterized protein</fullName>
    </submittedName>
</protein>
<feature type="transmembrane region" description="Helical" evidence="1">
    <location>
        <begin position="52"/>
        <end position="78"/>
    </location>
</feature>
<keyword evidence="1" id="KW-0472">Membrane</keyword>
<reference evidence="2 3" key="1">
    <citation type="journal article" date="2020" name="Mol. Biol. Evol.">
        <title>Distinct Expression and Methylation Patterns for Genes with Different Fates following a Single Whole-Genome Duplication in Flowering Plants.</title>
        <authorList>
            <person name="Shi T."/>
            <person name="Rahmani R.S."/>
            <person name="Gugger P.F."/>
            <person name="Wang M."/>
            <person name="Li H."/>
            <person name="Zhang Y."/>
            <person name="Li Z."/>
            <person name="Wang Q."/>
            <person name="Van de Peer Y."/>
            <person name="Marchal K."/>
            <person name="Chen J."/>
        </authorList>
    </citation>
    <scope>NUCLEOTIDE SEQUENCE [LARGE SCALE GENOMIC DNA]</scope>
    <source>
        <tissue evidence="2">Leaf</tissue>
    </source>
</reference>
<keyword evidence="1" id="KW-1133">Transmembrane helix</keyword>
<sequence length="105" mass="12201">MSPNSNNTELCVRVPCLVQNFELSKRGILFPPQNPSSSLIHLIRFQKQKNQIVLRLFFFVFGIFIHPPESILIFFFFVTSIKRRKSFPGSSIELYIDLNLGLELQ</sequence>
<proteinExistence type="predicted"/>
<evidence type="ECO:0000313" key="2">
    <source>
        <dbReference type="EMBL" id="DAD21170.1"/>
    </source>
</evidence>
<dbReference type="EMBL" id="DUZY01000001">
    <property type="protein sequence ID" value="DAD21170.1"/>
    <property type="molecule type" value="Genomic_DNA"/>
</dbReference>
<evidence type="ECO:0000313" key="3">
    <source>
        <dbReference type="Proteomes" id="UP000607653"/>
    </source>
</evidence>
<keyword evidence="1" id="KW-0812">Transmembrane</keyword>
<keyword evidence="3" id="KW-1185">Reference proteome</keyword>
<accession>A0A822XLB7</accession>
<name>A0A822XLB7_NELNU</name>
<evidence type="ECO:0000256" key="1">
    <source>
        <dbReference type="SAM" id="Phobius"/>
    </source>
</evidence>
<dbReference type="Proteomes" id="UP000607653">
    <property type="component" value="Unassembled WGS sequence"/>
</dbReference>
<organism evidence="2 3">
    <name type="scientific">Nelumbo nucifera</name>
    <name type="common">Sacred lotus</name>
    <dbReference type="NCBI Taxonomy" id="4432"/>
    <lineage>
        <taxon>Eukaryota</taxon>
        <taxon>Viridiplantae</taxon>
        <taxon>Streptophyta</taxon>
        <taxon>Embryophyta</taxon>
        <taxon>Tracheophyta</taxon>
        <taxon>Spermatophyta</taxon>
        <taxon>Magnoliopsida</taxon>
        <taxon>Proteales</taxon>
        <taxon>Nelumbonaceae</taxon>
        <taxon>Nelumbo</taxon>
    </lineage>
</organism>
<dbReference type="AlphaFoldDB" id="A0A822XLB7"/>
<comment type="caution">
    <text evidence="2">The sequence shown here is derived from an EMBL/GenBank/DDBJ whole genome shotgun (WGS) entry which is preliminary data.</text>
</comment>